<protein>
    <submittedName>
        <fullName evidence="1">Uncharacterized protein</fullName>
    </submittedName>
</protein>
<reference evidence="1 2" key="1">
    <citation type="submission" date="2022-11" db="EMBL/GenBank/DDBJ databases">
        <title>Minimal conservation of predation-associated metabolite biosynthetic gene clusters underscores biosynthetic potential of Myxococcota including descriptions for ten novel species: Archangium lansinium sp. nov., Myxococcus landrumus sp. nov., Nannocystis bai.</title>
        <authorList>
            <person name="Ahearne A."/>
            <person name="Stevens C."/>
            <person name="Dowd S."/>
        </authorList>
    </citation>
    <scope>NUCLEOTIDE SEQUENCE [LARGE SCALE GENOMIC DNA]</scope>
    <source>
        <strain evidence="1 2">BB15-2</strain>
    </source>
</reference>
<proteinExistence type="predicted"/>
<gene>
    <name evidence="1" type="ORF">POL25_41925</name>
</gene>
<accession>A0ABT5EDN6</accession>
<organism evidence="1 2">
    <name type="scientific">Nannocystis bainbridge</name>
    <dbReference type="NCBI Taxonomy" id="2995303"/>
    <lineage>
        <taxon>Bacteria</taxon>
        <taxon>Pseudomonadati</taxon>
        <taxon>Myxococcota</taxon>
        <taxon>Polyangia</taxon>
        <taxon>Nannocystales</taxon>
        <taxon>Nannocystaceae</taxon>
        <taxon>Nannocystis</taxon>
    </lineage>
</organism>
<dbReference type="RefSeq" id="WP_272092058.1">
    <property type="nucleotide sequence ID" value="NZ_JAQNDL010000005.1"/>
</dbReference>
<dbReference type="EMBL" id="JAQNDL010000005">
    <property type="protein sequence ID" value="MDC0723515.1"/>
    <property type="molecule type" value="Genomic_DNA"/>
</dbReference>
<evidence type="ECO:0000313" key="2">
    <source>
        <dbReference type="Proteomes" id="UP001221686"/>
    </source>
</evidence>
<comment type="caution">
    <text evidence="1">The sequence shown here is derived from an EMBL/GenBank/DDBJ whole genome shotgun (WGS) entry which is preliminary data.</text>
</comment>
<keyword evidence="2" id="KW-1185">Reference proteome</keyword>
<sequence>MNEWFPLERAIEDVRAEAHVVLDPDSNTYFLVVRGMLPRADIEVWLEPVVYIQRPEYWQFEVIGRYVGIGIQIPVPYVAIRSLENRLGTRGVTAEWADSVEEIVFPPEVPQLKG</sequence>
<evidence type="ECO:0000313" key="1">
    <source>
        <dbReference type="EMBL" id="MDC0723515.1"/>
    </source>
</evidence>
<dbReference type="Proteomes" id="UP001221686">
    <property type="component" value="Unassembled WGS sequence"/>
</dbReference>
<name>A0ABT5EDN6_9BACT</name>